<dbReference type="RefSeq" id="WP_151968893.1">
    <property type="nucleotide sequence ID" value="NZ_AP019860.1"/>
</dbReference>
<reference evidence="2 3" key="1">
    <citation type="submission" date="2019-08" db="EMBL/GenBank/DDBJ databases">
        <title>Complete genome sequence of Candidatus Uab amorphum.</title>
        <authorList>
            <person name="Shiratori T."/>
            <person name="Suzuki S."/>
            <person name="Kakizawa Y."/>
            <person name="Ishida K."/>
        </authorList>
    </citation>
    <scope>NUCLEOTIDE SEQUENCE [LARGE SCALE GENOMIC DNA]</scope>
    <source>
        <strain evidence="2 3">SRT547</strain>
    </source>
</reference>
<feature type="transmembrane region" description="Helical" evidence="1">
    <location>
        <begin position="30"/>
        <end position="48"/>
    </location>
</feature>
<sequence length="209" mass="24797">MRQVVHLDFLPRDYVIEHQIKTVPAAEMHVIWSFLLIIGGIFSGIAIQQQFPMVVRYVSIIFVLYTIFVLLTYRSYFIIDPKHEEIIYHNDVFFFGKKEIFVTTFDEVTDILAYSENDGFRNYLVIIYSFESSLSAKRIHDHDSLDQVHEYGQMFAKMMNCSFHPFVEDQRLLQSKYQLNNFERQRGCTSTIGLILLFVSAMYLCFRYF</sequence>
<evidence type="ECO:0000313" key="3">
    <source>
        <dbReference type="Proteomes" id="UP000326354"/>
    </source>
</evidence>
<organism evidence="2 3">
    <name type="scientific">Uabimicrobium amorphum</name>
    <dbReference type="NCBI Taxonomy" id="2596890"/>
    <lineage>
        <taxon>Bacteria</taxon>
        <taxon>Pseudomonadati</taxon>
        <taxon>Planctomycetota</taxon>
        <taxon>Candidatus Uabimicrobiia</taxon>
        <taxon>Candidatus Uabimicrobiales</taxon>
        <taxon>Candidatus Uabimicrobiaceae</taxon>
        <taxon>Candidatus Uabimicrobium</taxon>
    </lineage>
</organism>
<protein>
    <submittedName>
        <fullName evidence="2">Uncharacterized protein</fullName>
    </submittedName>
</protein>
<keyword evidence="1" id="KW-1133">Transmembrane helix</keyword>
<evidence type="ECO:0000313" key="2">
    <source>
        <dbReference type="EMBL" id="BBM84760.1"/>
    </source>
</evidence>
<dbReference type="EMBL" id="AP019860">
    <property type="protein sequence ID" value="BBM84760.1"/>
    <property type="molecule type" value="Genomic_DNA"/>
</dbReference>
<name>A0A5S9ING0_UABAM</name>
<proteinExistence type="predicted"/>
<dbReference type="KEGG" id="uam:UABAM_03121"/>
<gene>
    <name evidence="2" type="ORF">UABAM_03121</name>
</gene>
<evidence type="ECO:0000256" key="1">
    <source>
        <dbReference type="SAM" id="Phobius"/>
    </source>
</evidence>
<dbReference type="Proteomes" id="UP000326354">
    <property type="component" value="Chromosome"/>
</dbReference>
<keyword evidence="1" id="KW-0812">Transmembrane</keyword>
<keyword evidence="1" id="KW-0472">Membrane</keyword>
<feature type="transmembrane region" description="Helical" evidence="1">
    <location>
        <begin position="187"/>
        <end position="206"/>
    </location>
</feature>
<feature type="transmembrane region" description="Helical" evidence="1">
    <location>
        <begin position="54"/>
        <end position="73"/>
    </location>
</feature>
<dbReference type="AlphaFoldDB" id="A0A5S9ING0"/>
<keyword evidence="3" id="KW-1185">Reference proteome</keyword>
<accession>A0A5S9ING0</accession>